<accession>A0A9W6DRQ1</accession>
<organism evidence="1 2">
    <name type="scientific">Aspergillus brasiliensis</name>
    <dbReference type="NCBI Taxonomy" id="319629"/>
    <lineage>
        <taxon>Eukaryota</taxon>
        <taxon>Fungi</taxon>
        <taxon>Dikarya</taxon>
        <taxon>Ascomycota</taxon>
        <taxon>Pezizomycotina</taxon>
        <taxon>Eurotiomycetes</taxon>
        <taxon>Eurotiomycetidae</taxon>
        <taxon>Eurotiales</taxon>
        <taxon>Aspergillaceae</taxon>
        <taxon>Aspergillus</taxon>
        <taxon>Aspergillus subgen. Circumdati</taxon>
    </lineage>
</organism>
<gene>
    <name evidence="1" type="ORF">AbraCBS73388_011610</name>
</gene>
<dbReference type="EMBL" id="BROQ01000090">
    <property type="protein sequence ID" value="GKZ24622.1"/>
    <property type="molecule type" value="Genomic_DNA"/>
</dbReference>
<reference evidence="1" key="1">
    <citation type="submission" date="2022-07" db="EMBL/GenBank/DDBJ databases">
        <title>Taxonomy of Aspergillus series Nigri: significant species reduction supported by multi-species coalescent approaches.</title>
        <authorList>
            <person name="Bian C."/>
            <person name="Kusuya Y."/>
            <person name="Sklenar F."/>
            <person name="D'hooge E."/>
            <person name="Yaguchi T."/>
            <person name="Takahashi H."/>
            <person name="Hubka V."/>
        </authorList>
    </citation>
    <scope>NUCLEOTIDE SEQUENCE</scope>
    <source>
        <strain evidence="1">CBS 733.88</strain>
    </source>
</reference>
<evidence type="ECO:0000313" key="2">
    <source>
        <dbReference type="Proteomes" id="UP001143548"/>
    </source>
</evidence>
<comment type="caution">
    <text evidence="1">The sequence shown here is derived from an EMBL/GenBank/DDBJ whole genome shotgun (WGS) entry which is preliminary data.</text>
</comment>
<evidence type="ECO:0000313" key="1">
    <source>
        <dbReference type="EMBL" id="GKZ24622.1"/>
    </source>
</evidence>
<name>A0A9W6DRQ1_9EURO</name>
<proteinExistence type="predicted"/>
<dbReference type="AlphaFoldDB" id="A0A9W6DRQ1"/>
<sequence length="230" mass="26549">MAPRWFDEHDISPGVVISLQSRWRIVSQEEEEYVRQGSPSYACILLKVRQVGSKPPVYGNMRIYKQIPTENTIGARSEVRAKQAQAWIPFELKAYRQLMFKNSTFTPKLLDSMEESQDAYSLVPGGFIVWVVFQEVSGIRLGDEVGEDTFWSMEPSVREQIRTLFKENYILAQANEIHFSFFVNWFMPTEIVSPEIWEDGIFYSSGLLKPPATPSFSFQRWNGSVKGWQG</sequence>
<dbReference type="Proteomes" id="UP001143548">
    <property type="component" value="Unassembled WGS sequence"/>
</dbReference>
<protein>
    <submittedName>
        <fullName evidence="1">Uncharacterized protein</fullName>
    </submittedName>
</protein>